<proteinExistence type="predicted"/>
<accession>A0A427AMX3</accession>
<evidence type="ECO:0000313" key="2">
    <source>
        <dbReference type="EMBL" id="RRT77575.1"/>
    </source>
</evidence>
<comment type="caution">
    <text evidence="2">The sequence shown here is derived from an EMBL/GenBank/DDBJ whole genome shotgun (WGS) entry which is preliminary data.</text>
</comment>
<protein>
    <submittedName>
        <fullName evidence="2">Uncharacterized protein</fullName>
    </submittedName>
</protein>
<dbReference type="AlphaFoldDB" id="A0A427AMX3"/>
<feature type="region of interest" description="Disordered" evidence="1">
    <location>
        <begin position="1"/>
        <end position="39"/>
    </location>
</feature>
<dbReference type="Proteomes" id="UP000287651">
    <property type="component" value="Unassembled WGS sequence"/>
</dbReference>
<reference evidence="2 3" key="1">
    <citation type="journal article" date="2014" name="Agronomy (Basel)">
        <title>A Draft Genome Sequence for Ensete ventricosum, the Drought-Tolerant Tree Against Hunger.</title>
        <authorList>
            <person name="Harrison J."/>
            <person name="Moore K.A."/>
            <person name="Paszkiewicz K."/>
            <person name="Jones T."/>
            <person name="Grant M."/>
            <person name="Ambacheew D."/>
            <person name="Muzemil S."/>
            <person name="Studholme D.J."/>
        </authorList>
    </citation>
    <scope>NUCLEOTIDE SEQUENCE [LARGE SCALE GENOMIC DNA]</scope>
</reference>
<dbReference type="InterPro" id="IPR005518">
    <property type="entry name" value="Remorin_N"/>
</dbReference>
<evidence type="ECO:0000256" key="1">
    <source>
        <dbReference type="SAM" id="MobiDB-lite"/>
    </source>
</evidence>
<sequence>MQTAGAKQEAEAPLRSAVAVKDVEEEKAPIPSPAERKLDDSDAVAIDESEKPLSALCLFLLSPLRLF</sequence>
<organism evidence="2 3">
    <name type="scientific">Ensete ventricosum</name>
    <name type="common">Abyssinian banana</name>
    <name type="synonym">Musa ensete</name>
    <dbReference type="NCBI Taxonomy" id="4639"/>
    <lineage>
        <taxon>Eukaryota</taxon>
        <taxon>Viridiplantae</taxon>
        <taxon>Streptophyta</taxon>
        <taxon>Embryophyta</taxon>
        <taxon>Tracheophyta</taxon>
        <taxon>Spermatophyta</taxon>
        <taxon>Magnoliopsida</taxon>
        <taxon>Liliopsida</taxon>
        <taxon>Zingiberales</taxon>
        <taxon>Musaceae</taxon>
        <taxon>Ensete</taxon>
    </lineage>
</organism>
<feature type="compositionally biased region" description="Basic and acidic residues" evidence="1">
    <location>
        <begin position="21"/>
        <end position="39"/>
    </location>
</feature>
<dbReference type="Pfam" id="PF03766">
    <property type="entry name" value="Remorin_N"/>
    <property type="match status" value="1"/>
</dbReference>
<gene>
    <name evidence="2" type="ORF">B296_00008120</name>
</gene>
<evidence type="ECO:0000313" key="3">
    <source>
        <dbReference type="Proteomes" id="UP000287651"/>
    </source>
</evidence>
<dbReference type="EMBL" id="AMZH03001897">
    <property type="protein sequence ID" value="RRT77575.1"/>
    <property type="molecule type" value="Genomic_DNA"/>
</dbReference>
<name>A0A427AMX3_ENSVE</name>